<dbReference type="Pfam" id="PF00128">
    <property type="entry name" value="Alpha-amylase"/>
    <property type="match status" value="1"/>
</dbReference>
<feature type="domain" description="Glycosyl hydrolase family 13 catalytic" evidence="1">
    <location>
        <begin position="158"/>
        <end position="524"/>
    </location>
</feature>
<dbReference type="SUPFAM" id="SSF51445">
    <property type="entry name" value="(Trans)glycosidases"/>
    <property type="match status" value="1"/>
</dbReference>
<proteinExistence type="predicted"/>
<evidence type="ECO:0000313" key="2">
    <source>
        <dbReference type="EMBL" id="MDF0589888.1"/>
    </source>
</evidence>
<dbReference type="InterPro" id="IPR006047">
    <property type="entry name" value="GH13_cat_dom"/>
</dbReference>
<sequence length="644" mass="75145">MKLLPLNRLGARSRNTSPEVIDFDILLPWVSAREENRLFVKIIHEKDQFIQEIQPMKFEMSQSVDADYGELWRAEVMIDPDSLDRHPDSHWGEDGRYVYRYQLESPRLEGPIDWIIDPFAREFGVGKLSAITQGYDRNYKHKWSRGEKDWKTPPLDELIIYELMINEFGGSIREAAERLDYLTDLGINCIEVMPVSNVANTVDWGFLPIGYFGVDERFGKRRDMQKFVDAAHQRGIAVILDVVYGHTSDLFAYHYLYERLKYDENPFMGPFAMDYFGSSTDFNRELTRDFFFTVNHHWLEVYHVDGFRYDCVPNYWDGPEGRGYAALVYETYEMVRSKRGSHDHWNRFFDGGTINLIQCAEQLEGPREVLHQSYSNSTWQNETLDAAKNVASGDYGWLTALGFRLGLLGYPSEVEANGETIKKTALQYMENHDHPRLVCNFGTLPPGIDSSLKLLKERNRELCGTIGSDLLPLKDGDRSLWYKVQPYIIGIFAAKGIPLIWQGQEFGENYFIPEKGMGRVVLFRPVRWDYFYDPIGKRMVSLLRRLIKMRRQPHFQGGGHHFYNDPQRYQSRGVLLFSREDQDSYSLVALNFTDEDKMVEFQFPFSGDYLEELHRRDDLKDIEGGEWTLLSVPSNYGRVWTVRI</sequence>
<name>A0ABT5X5F6_9EURY</name>
<organism evidence="2 3">
    <name type="scientific">Candidatus Methanocrinis natronophilus</name>
    <dbReference type="NCBI Taxonomy" id="3033396"/>
    <lineage>
        <taxon>Archaea</taxon>
        <taxon>Methanobacteriati</taxon>
        <taxon>Methanobacteriota</taxon>
        <taxon>Stenosarchaea group</taxon>
        <taxon>Methanomicrobia</taxon>
        <taxon>Methanotrichales</taxon>
        <taxon>Methanotrichaceae</taxon>
        <taxon>Methanocrinis</taxon>
    </lineage>
</organism>
<dbReference type="GO" id="GO:0016787">
    <property type="term" value="F:hydrolase activity"/>
    <property type="evidence" value="ECO:0007669"/>
    <property type="project" value="UniProtKB-KW"/>
</dbReference>
<keyword evidence="3" id="KW-1185">Reference proteome</keyword>
<reference evidence="2 3" key="1">
    <citation type="submission" date="2023-03" db="EMBL/GenBank/DDBJ databases">
        <title>WGS of Methanotrichaceae archaeon Mx.</title>
        <authorList>
            <person name="Sorokin D.Y."/>
            <person name="Merkel A.Y."/>
        </authorList>
    </citation>
    <scope>NUCLEOTIDE SEQUENCE [LARGE SCALE GENOMIC DNA]</scope>
    <source>
        <strain evidence="2 3">Mx</strain>
    </source>
</reference>
<dbReference type="Proteomes" id="UP001220010">
    <property type="component" value="Unassembled WGS sequence"/>
</dbReference>
<gene>
    <name evidence="2" type="ORF">P0O15_01670</name>
</gene>
<dbReference type="EMBL" id="JARFPK010000004">
    <property type="protein sequence ID" value="MDF0589888.1"/>
    <property type="molecule type" value="Genomic_DNA"/>
</dbReference>
<evidence type="ECO:0000313" key="3">
    <source>
        <dbReference type="Proteomes" id="UP001220010"/>
    </source>
</evidence>
<keyword evidence="2" id="KW-0378">Hydrolase</keyword>
<protein>
    <submittedName>
        <fullName evidence="2">Alpha-amylase family glycosyl hydrolase</fullName>
    </submittedName>
</protein>
<comment type="caution">
    <text evidence="2">The sequence shown here is derived from an EMBL/GenBank/DDBJ whole genome shotgun (WGS) entry which is preliminary data.</text>
</comment>
<accession>A0ABT5X5F6</accession>
<dbReference type="RefSeq" id="WP_316965647.1">
    <property type="nucleotide sequence ID" value="NZ_JARFPK010000004.1"/>
</dbReference>
<dbReference type="PANTHER" id="PTHR43002">
    <property type="entry name" value="GLYCOGEN DEBRANCHING ENZYME"/>
    <property type="match status" value="1"/>
</dbReference>
<dbReference type="Gene3D" id="3.20.20.80">
    <property type="entry name" value="Glycosidases"/>
    <property type="match status" value="1"/>
</dbReference>
<evidence type="ECO:0000259" key="1">
    <source>
        <dbReference type="SMART" id="SM00642"/>
    </source>
</evidence>
<dbReference type="CDD" id="cd11350">
    <property type="entry name" value="AmyAc_4"/>
    <property type="match status" value="1"/>
</dbReference>
<dbReference type="InterPro" id="IPR017853">
    <property type="entry name" value="GH"/>
</dbReference>
<dbReference type="SMART" id="SM00642">
    <property type="entry name" value="Aamy"/>
    <property type="match status" value="1"/>
</dbReference>